<name>A0A4Y7PNX3_9AGAM</name>
<protein>
    <submittedName>
        <fullName evidence="1">Uncharacterized protein</fullName>
    </submittedName>
</protein>
<dbReference type="EMBL" id="ML170236">
    <property type="protein sequence ID" value="TDL16736.1"/>
    <property type="molecule type" value="Genomic_DNA"/>
</dbReference>
<reference evidence="1 2" key="1">
    <citation type="submission" date="2018-06" db="EMBL/GenBank/DDBJ databases">
        <title>A transcriptomic atlas of mushroom development highlights an independent origin of complex multicellularity.</title>
        <authorList>
            <consortium name="DOE Joint Genome Institute"/>
            <person name="Krizsan K."/>
            <person name="Almasi E."/>
            <person name="Merenyi Z."/>
            <person name="Sahu N."/>
            <person name="Viragh M."/>
            <person name="Koszo T."/>
            <person name="Mondo S."/>
            <person name="Kiss B."/>
            <person name="Balint B."/>
            <person name="Kues U."/>
            <person name="Barry K."/>
            <person name="Hegedus J.C."/>
            <person name="Henrissat B."/>
            <person name="Johnson J."/>
            <person name="Lipzen A."/>
            <person name="Ohm R."/>
            <person name="Nagy I."/>
            <person name="Pangilinan J."/>
            <person name="Yan J."/>
            <person name="Xiong Y."/>
            <person name="Grigoriev I.V."/>
            <person name="Hibbett D.S."/>
            <person name="Nagy L.G."/>
        </authorList>
    </citation>
    <scope>NUCLEOTIDE SEQUENCE [LARGE SCALE GENOMIC DNA]</scope>
    <source>
        <strain evidence="1 2">SZMC22713</strain>
    </source>
</reference>
<dbReference type="AlphaFoldDB" id="A0A4Y7PNX3"/>
<keyword evidence="2" id="KW-1185">Reference proteome</keyword>
<sequence length="359" mass="41342">MQILDRPSITDRLFDHCSPATILRVKRTCKLAETAVKLYMSTAYDVDRHLRRFVRDPVGLRNLMRRTGAIISGSFALQVMDRTVYPEGDLDLYVFQRDYIEIGNWFLRHSGFPYSFQPFPFQSPDFERALFSKHESQPEYDIPSISGVANFTCMNDEDGSDRKVQIIVAKRAPIQCVLEFHSTVVMNVVTHAAAYSFYPKATFEESRSLICNTKVRNAHIAFAKYARRGFQMLATLGPGEMDSPSSSLYFCDRWANDDRSWVLPFDTQGILQHPLSFTTDSLSFDPMEMNGWKLEVDVDDGQQSIKFGVFVSALLHFGYVGPQDFVNYMVPFLIKQGSIEYQLREQLGQEHWSWYSSHF</sequence>
<proteinExistence type="predicted"/>
<evidence type="ECO:0000313" key="1">
    <source>
        <dbReference type="EMBL" id="TDL16736.1"/>
    </source>
</evidence>
<evidence type="ECO:0000313" key="2">
    <source>
        <dbReference type="Proteomes" id="UP000294933"/>
    </source>
</evidence>
<accession>A0A4Y7PNX3</accession>
<gene>
    <name evidence="1" type="ORF">BD410DRAFT_730928</name>
</gene>
<organism evidence="1 2">
    <name type="scientific">Rickenella mellea</name>
    <dbReference type="NCBI Taxonomy" id="50990"/>
    <lineage>
        <taxon>Eukaryota</taxon>
        <taxon>Fungi</taxon>
        <taxon>Dikarya</taxon>
        <taxon>Basidiomycota</taxon>
        <taxon>Agaricomycotina</taxon>
        <taxon>Agaricomycetes</taxon>
        <taxon>Hymenochaetales</taxon>
        <taxon>Rickenellaceae</taxon>
        <taxon>Rickenella</taxon>
    </lineage>
</organism>
<dbReference type="VEuPathDB" id="FungiDB:BD410DRAFT_730928"/>
<dbReference type="Proteomes" id="UP000294933">
    <property type="component" value="Unassembled WGS sequence"/>
</dbReference>
<dbReference type="OrthoDB" id="3041043at2759"/>